<organism evidence="1">
    <name type="scientific">Spodoptera frugiperda</name>
    <name type="common">Fall armyworm</name>
    <dbReference type="NCBI Taxonomy" id="7108"/>
    <lineage>
        <taxon>Eukaryota</taxon>
        <taxon>Metazoa</taxon>
        <taxon>Ecdysozoa</taxon>
        <taxon>Arthropoda</taxon>
        <taxon>Hexapoda</taxon>
        <taxon>Insecta</taxon>
        <taxon>Pterygota</taxon>
        <taxon>Neoptera</taxon>
        <taxon>Endopterygota</taxon>
        <taxon>Lepidoptera</taxon>
        <taxon>Glossata</taxon>
        <taxon>Ditrysia</taxon>
        <taxon>Noctuoidea</taxon>
        <taxon>Noctuidae</taxon>
        <taxon>Amphipyrinae</taxon>
        <taxon>Spodoptera</taxon>
    </lineage>
</organism>
<proteinExistence type="predicted"/>
<reference evidence="1" key="1">
    <citation type="submission" date="2016-07" db="EMBL/GenBank/DDBJ databases">
        <authorList>
            <person name="Bretaudeau A."/>
        </authorList>
    </citation>
    <scope>NUCLEOTIDE SEQUENCE</scope>
    <source>
        <strain evidence="1">Rice</strain>
        <tissue evidence="1">Whole body</tissue>
    </source>
</reference>
<accession>A0A2H1VGE9</accession>
<protein>
    <submittedName>
        <fullName evidence="1">SFRICE_022620</fullName>
    </submittedName>
</protein>
<dbReference type="AlphaFoldDB" id="A0A2H1VGE9"/>
<name>A0A2H1VGE9_SPOFR</name>
<sequence length="104" mass="11684">MEMDLDTPVNEQTYHLKVSNRRRLWTLETPEALQGCWGIGDWEDWERGSWASGNLTHSTKHNASCLTSVFGEAVNIDAMTRQGVFFGLRAQQVQSIFPGGRGEA</sequence>
<evidence type="ECO:0000313" key="1">
    <source>
        <dbReference type="EMBL" id="SOQ39294.1"/>
    </source>
</evidence>
<dbReference type="EMBL" id="ODYU01002157">
    <property type="protein sequence ID" value="SOQ39294.1"/>
    <property type="molecule type" value="Genomic_DNA"/>
</dbReference>
<gene>
    <name evidence="1" type="ORF">SFRICE_022620</name>
</gene>